<evidence type="ECO:0000313" key="3">
    <source>
        <dbReference type="Proteomes" id="UP001633002"/>
    </source>
</evidence>
<feature type="region of interest" description="Disordered" evidence="1">
    <location>
        <begin position="1"/>
        <end position="23"/>
    </location>
</feature>
<gene>
    <name evidence="2" type="ORF">R1sor_011275</name>
</gene>
<evidence type="ECO:0000313" key="2">
    <source>
        <dbReference type="EMBL" id="KAL3697199.1"/>
    </source>
</evidence>
<dbReference type="Proteomes" id="UP001633002">
    <property type="component" value="Unassembled WGS sequence"/>
</dbReference>
<evidence type="ECO:0000256" key="1">
    <source>
        <dbReference type="SAM" id="MobiDB-lite"/>
    </source>
</evidence>
<accession>A0ABD3I3W3</accession>
<name>A0ABD3I3W3_9MARC</name>
<dbReference type="AlphaFoldDB" id="A0ABD3I3W3"/>
<keyword evidence="3" id="KW-1185">Reference proteome</keyword>
<proteinExistence type="predicted"/>
<organism evidence="2 3">
    <name type="scientific">Riccia sorocarpa</name>
    <dbReference type="NCBI Taxonomy" id="122646"/>
    <lineage>
        <taxon>Eukaryota</taxon>
        <taxon>Viridiplantae</taxon>
        <taxon>Streptophyta</taxon>
        <taxon>Embryophyta</taxon>
        <taxon>Marchantiophyta</taxon>
        <taxon>Marchantiopsida</taxon>
        <taxon>Marchantiidae</taxon>
        <taxon>Marchantiales</taxon>
        <taxon>Ricciaceae</taxon>
        <taxon>Riccia</taxon>
    </lineage>
</organism>
<dbReference type="EMBL" id="JBJQOH010000002">
    <property type="protein sequence ID" value="KAL3697199.1"/>
    <property type="molecule type" value="Genomic_DNA"/>
</dbReference>
<protein>
    <submittedName>
        <fullName evidence="2">Uncharacterized protein</fullName>
    </submittedName>
</protein>
<comment type="caution">
    <text evidence="2">The sequence shown here is derived from an EMBL/GenBank/DDBJ whole genome shotgun (WGS) entry which is preliminary data.</text>
</comment>
<sequence>MAPQARSVDPRNDSTSTGGNAQDIVRSLDPISILENLMRTTGSNVDDLLIRLIQNAPASPARDSGKHWLFSGTGLRCDVDDRISLCFFDSFFSDAASLNDVQHPPFSLRTRFYPSSSPLEFIKQRKQALH</sequence>
<reference evidence="2 3" key="1">
    <citation type="submission" date="2024-09" db="EMBL/GenBank/DDBJ databases">
        <title>Chromosome-scale assembly of Riccia sorocarpa.</title>
        <authorList>
            <person name="Paukszto L."/>
        </authorList>
    </citation>
    <scope>NUCLEOTIDE SEQUENCE [LARGE SCALE GENOMIC DNA]</scope>
    <source>
        <strain evidence="2">LP-2024</strain>
        <tissue evidence="2">Aerial parts of the thallus</tissue>
    </source>
</reference>